<comment type="caution">
    <text evidence="2">The sequence shown here is derived from an EMBL/GenBank/DDBJ whole genome shotgun (WGS) entry which is preliminary data.</text>
</comment>
<keyword evidence="1" id="KW-1133">Transmembrane helix</keyword>
<organism evidence="2 3">
    <name type="scientific">Zavarzinia aquatilis</name>
    <dbReference type="NCBI Taxonomy" id="2211142"/>
    <lineage>
        <taxon>Bacteria</taxon>
        <taxon>Pseudomonadati</taxon>
        <taxon>Pseudomonadota</taxon>
        <taxon>Alphaproteobacteria</taxon>
        <taxon>Rhodospirillales</taxon>
        <taxon>Zavarziniaceae</taxon>
        <taxon>Zavarzinia</taxon>
    </lineage>
</organism>
<gene>
    <name evidence="2" type="ORF">DKG74_13730</name>
</gene>
<keyword evidence="3" id="KW-1185">Reference proteome</keyword>
<accession>A0A317E823</accession>
<feature type="transmembrane region" description="Helical" evidence="1">
    <location>
        <begin position="42"/>
        <end position="66"/>
    </location>
</feature>
<evidence type="ECO:0000313" key="3">
    <source>
        <dbReference type="Proteomes" id="UP000245461"/>
    </source>
</evidence>
<proteinExistence type="predicted"/>
<name>A0A317E823_9PROT</name>
<evidence type="ECO:0000256" key="1">
    <source>
        <dbReference type="SAM" id="Phobius"/>
    </source>
</evidence>
<dbReference type="AlphaFoldDB" id="A0A317E823"/>
<protein>
    <submittedName>
        <fullName evidence="2">Uncharacterized protein</fullName>
    </submittedName>
</protein>
<feature type="transmembrane region" description="Helical" evidence="1">
    <location>
        <begin position="78"/>
        <end position="95"/>
    </location>
</feature>
<dbReference type="EMBL" id="QGLE01000007">
    <property type="protein sequence ID" value="PWR21483.1"/>
    <property type="molecule type" value="Genomic_DNA"/>
</dbReference>
<reference evidence="2 3" key="1">
    <citation type="submission" date="2018-05" db="EMBL/GenBank/DDBJ databases">
        <title>Zavarzinia sp. HR-AS.</title>
        <authorList>
            <person name="Lee Y."/>
            <person name="Jeon C.O."/>
        </authorList>
    </citation>
    <scope>NUCLEOTIDE SEQUENCE [LARGE SCALE GENOMIC DNA]</scope>
    <source>
        <strain evidence="2 3">HR-AS</strain>
    </source>
</reference>
<evidence type="ECO:0000313" key="2">
    <source>
        <dbReference type="EMBL" id="PWR21483.1"/>
    </source>
</evidence>
<sequence>MFQPQGGEGPHLPAWVMPAAYGILAVIGLVSAYLFLSAIYGFGWAGFLVVIGVALVGGLIGVGLSFIPVGPADYRRTFRWVSGGFFAIVALWAIHASPYGEASDRRAASAAITGAASVSDAHARLQALAGSNPYAAYALYEIKRRAETRNAIKAIFDQVQGDNVPWGLDFDPADKAALQALHSRLLDIDVLLSSVPDQVVAQLQKERADLNAAAEKLDLSNQFRAEMQQPMGQRQKELGTFYVALAVTTRKAAGTIADIALALQAGKATKGADGKFAYGDDATKAKVEPLIAQLTEARGVIAKLAEAAKALDQRYGDGSQQR</sequence>
<keyword evidence="1" id="KW-0812">Transmembrane</keyword>
<dbReference type="Proteomes" id="UP000245461">
    <property type="component" value="Unassembled WGS sequence"/>
</dbReference>
<feature type="transmembrane region" description="Helical" evidence="1">
    <location>
        <begin position="12"/>
        <end position="36"/>
    </location>
</feature>
<keyword evidence="1" id="KW-0472">Membrane</keyword>